<comment type="caution">
    <text evidence="1">The sequence shown here is derived from an EMBL/GenBank/DDBJ whole genome shotgun (WGS) entry which is preliminary data.</text>
</comment>
<accession>A0A2S5A2I9</accession>
<gene>
    <name evidence="1" type="ORF">C3L50_15295</name>
</gene>
<keyword evidence="2" id="KW-1185">Reference proteome</keyword>
<evidence type="ECO:0000313" key="1">
    <source>
        <dbReference type="EMBL" id="POY36492.1"/>
    </source>
</evidence>
<dbReference type="Pfam" id="PF09720">
    <property type="entry name" value="Unstab_antitox"/>
    <property type="match status" value="1"/>
</dbReference>
<dbReference type="RefSeq" id="WP_103807059.1">
    <property type="nucleotide sequence ID" value="NZ_PQVG01000011.1"/>
</dbReference>
<dbReference type="EMBL" id="PQVG01000011">
    <property type="protein sequence ID" value="POY36492.1"/>
    <property type="molecule type" value="Genomic_DNA"/>
</dbReference>
<dbReference type="OrthoDB" id="770454at2"/>
<dbReference type="InterPro" id="IPR013406">
    <property type="entry name" value="CHP02574_addiction_mod"/>
</dbReference>
<organism evidence="1 2">
    <name type="scientific">Flavobacterium alvei</name>
    <dbReference type="NCBI Taxonomy" id="2080416"/>
    <lineage>
        <taxon>Bacteria</taxon>
        <taxon>Pseudomonadati</taxon>
        <taxon>Bacteroidota</taxon>
        <taxon>Flavobacteriia</taxon>
        <taxon>Flavobacteriales</taxon>
        <taxon>Flavobacteriaceae</taxon>
        <taxon>Flavobacterium</taxon>
    </lineage>
</organism>
<reference evidence="1 2" key="1">
    <citation type="submission" date="2018-01" db="EMBL/GenBank/DDBJ databases">
        <authorList>
            <person name="Gaut B.S."/>
            <person name="Morton B.R."/>
            <person name="Clegg M.T."/>
            <person name="Duvall M.R."/>
        </authorList>
    </citation>
    <scope>NUCLEOTIDE SEQUENCE [LARGE SCALE GENOMIC DNA]</scope>
    <source>
        <strain evidence="1 2">HR-AY</strain>
    </source>
</reference>
<protein>
    <recommendedName>
        <fullName evidence="3">Addiction module protein</fullName>
    </recommendedName>
</protein>
<evidence type="ECO:0008006" key="3">
    <source>
        <dbReference type="Google" id="ProtNLM"/>
    </source>
</evidence>
<name>A0A2S5A2I9_9FLAO</name>
<evidence type="ECO:0000313" key="2">
    <source>
        <dbReference type="Proteomes" id="UP000237310"/>
    </source>
</evidence>
<sequence>MDLSARKYSFIEEIFKVEEATFEKLEKVLKKEKLNKIGVPSEHKEELDNRLESYKENPQDLLDWDDIRKDW</sequence>
<proteinExistence type="predicted"/>
<dbReference type="Proteomes" id="UP000237310">
    <property type="component" value="Unassembled WGS sequence"/>
</dbReference>
<dbReference type="AlphaFoldDB" id="A0A2S5A2I9"/>